<evidence type="ECO:0000313" key="1">
    <source>
        <dbReference type="EMBL" id="JAH65763.1"/>
    </source>
</evidence>
<accession>A0A0E9ULF2</accession>
<name>A0A0E9ULF2_ANGAN</name>
<reference evidence="1" key="1">
    <citation type="submission" date="2014-11" db="EMBL/GenBank/DDBJ databases">
        <authorList>
            <person name="Amaro Gonzalez C."/>
        </authorList>
    </citation>
    <scope>NUCLEOTIDE SEQUENCE</scope>
</reference>
<dbReference type="AlphaFoldDB" id="A0A0E9ULF2"/>
<proteinExistence type="predicted"/>
<reference evidence="1" key="2">
    <citation type="journal article" date="2015" name="Fish Shellfish Immunol.">
        <title>Early steps in the European eel (Anguilla anguilla)-Vibrio vulnificus interaction in the gills: Role of the RtxA13 toxin.</title>
        <authorList>
            <person name="Callol A."/>
            <person name="Pajuelo D."/>
            <person name="Ebbesson L."/>
            <person name="Teles M."/>
            <person name="MacKenzie S."/>
            <person name="Amaro C."/>
        </authorList>
    </citation>
    <scope>NUCLEOTIDE SEQUENCE</scope>
</reference>
<dbReference type="EMBL" id="GBXM01042814">
    <property type="protein sequence ID" value="JAH65763.1"/>
    <property type="molecule type" value="Transcribed_RNA"/>
</dbReference>
<organism evidence="1">
    <name type="scientific">Anguilla anguilla</name>
    <name type="common">European freshwater eel</name>
    <name type="synonym">Muraena anguilla</name>
    <dbReference type="NCBI Taxonomy" id="7936"/>
    <lineage>
        <taxon>Eukaryota</taxon>
        <taxon>Metazoa</taxon>
        <taxon>Chordata</taxon>
        <taxon>Craniata</taxon>
        <taxon>Vertebrata</taxon>
        <taxon>Euteleostomi</taxon>
        <taxon>Actinopterygii</taxon>
        <taxon>Neopterygii</taxon>
        <taxon>Teleostei</taxon>
        <taxon>Anguilliformes</taxon>
        <taxon>Anguillidae</taxon>
        <taxon>Anguilla</taxon>
    </lineage>
</organism>
<sequence>MTRCRVTTPCSARTTMNWQRNARNMGPKVNQHHLFPPGLRQLFFYIHNQNCTA</sequence>
<protein>
    <submittedName>
        <fullName evidence="1">Uncharacterized protein</fullName>
    </submittedName>
</protein>